<dbReference type="InterPro" id="IPR016257">
    <property type="entry name" value="Tyr_kinase_ephrin_rcpt"/>
</dbReference>
<keyword evidence="13" id="KW-0829">Tyrosine-protein kinase</keyword>
<evidence type="ECO:0000256" key="3">
    <source>
        <dbReference type="ARBA" id="ARBA00022475"/>
    </source>
</evidence>
<dbReference type="InterPro" id="IPR000719">
    <property type="entry name" value="Prot_kinase_dom"/>
</dbReference>
<dbReference type="Gene3D" id="1.10.150.50">
    <property type="entry name" value="Transcription Factor, Ets-1"/>
    <property type="match status" value="1"/>
</dbReference>
<dbReference type="InterPro" id="IPR003961">
    <property type="entry name" value="FN3_dom"/>
</dbReference>
<evidence type="ECO:0000256" key="12">
    <source>
        <dbReference type="ARBA" id="ARBA00023136"/>
    </source>
</evidence>
<dbReference type="AlphaFoldDB" id="A0A8C1VHN3"/>
<keyword evidence="6" id="KW-0732">Signal</keyword>
<dbReference type="FunFam" id="2.60.40.10:FF:000787">
    <property type="entry name" value="ephrin type-B receptor 4"/>
    <property type="match status" value="1"/>
</dbReference>
<keyword evidence="8" id="KW-0547">Nucleotide-binding</keyword>
<protein>
    <recommendedName>
        <fullName evidence="17">Ephrin type-A receptor 6</fullName>
        <ecNumber evidence="2">2.7.10.1</ecNumber>
    </recommendedName>
    <alternativeName>
        <fullName evidence="18">EPH homology kinase 2</fullName>
    </alternativeName>
</protein>
<dbReference type="GO" id="GO:0030425">
    <property type="term" value="C:dendrite"/>
    <property type="evidence" value="ECO:0007669"/>
    <property type="project" value="TreeGrafter"/>
</dbReference>
<evidence type="ECO:0000256" key="20">
    <source>
        <dbReference type="PIRSR" id="PIRSR000666-3"/>
    </source>
</evidence>
<feature type="domain" description="Fibronectin type-III" evidence="24">
    <location>
        <begin position="430"/>
        <end position="521"/>
    </location>
</feature>
<evidence type="ECO:0000256" key="5">
    <source>
        <dbReference type="ARBA" id="ARBA00022692"/>
    </source>
</evidence>
<dbReference type="SUPFAM" id="SSF57184">
    <property type="entry name" value="Growth factor receptor domain"/>
    <property type="match status" value="1"/>
</dbReference>
<evidence type="ECO:0000256" key="6">
    <source>
        <dbReference type="ARBA" id="ARBA00022729"/>
    </source>
</evidence>
<evidence type="ECO:0000256" key="16">
    <source>
        <dbReference type="ARBA" id="ARBA00065191"/>
    </source>
</evidence>
<evidence type="ECO:0000259" key="24">
    <source>
        <dbReference type="PROSITE" id="PS50853"/>
    </source>
</evidence>
<evidence type="ECO:0000256" key="19">
    <source>
        <dbReference type="PIRSR" id="PIRSR000666-1"/>
    </source>
</evidence>
<dbReference type="InterPro" id="IPR008266">
    <property type="entry name" value="Tyr_kinase_AS"/>
</dbReference>
<evidence type="ECO:0000256" key="7">
    <source>
        <dbReference type="ARBA" id="ARBA00022737"/>
    </source>
</evidence>
<keyword evidence="7" id="KW-0677">Repeat</keyword>
<evidence type="ECO:0000313" key="26">
    <source>
        <dbReference type="Ensembl" id="ENSCCRP00015052481.1"/>
    </source>
</evidence>
<name>A0A8C1VHN3_CYPCA</name>
<dbReference type="SMART" id="SM01411">
    <property type="entry name" value="Ephrin_rec_like"/>
    <property type="match status" value="1"/>
</dbReference>
<feature type="domain" description="Eph LBD" evidence="25">
    <location>
        <begin position="19"/>
        <end position="198"/>
    </location>
</feature>
<evidence type="ECO:0000259" key="23">
    <source>
        <dbReference type="PROSITE" id="PS50105"/>
    </source>
</evidence>
<feature type="disulfide bond" evidence="20">
    <location>
        <begin position="63"/>
        <end position="180"/>
    </location>
</feature>
<dbReference type="SUPFAM" id="SSF49265">
    <property type="entry name" value="Fibronectin type III"/>
    <property type="match status" value="1"/>
</dbReference>
<dbReference type="PROSITE" id="PS00109">
    <property type="entry name" value="PROTEIN_KINASE_TYR"/>
    <property type="match status" value="1"/>
</dbReference>
<evidence type="ECO:0000256" key="13">
    <source>
        <dbReference type="ARBA" id="ARBA00023137"/>
    </source>
</evidence>
<dbReference type="FunFam" id="1.10.510.10:FF:000083">
    <property type="entry name" value="Ephrin type-A receptor 3"/>
    <property type="match status" value="1"/>
</dbReference>
<evidence type="ECO:0000256" key="1">
    <source>
        <dbReference type="ARBA" id="ARBA00004251"/>
    </source>
</evidence>
<dbReference type="InterPro" id="IPR013761">
    <property type="entry name" value="SAM/pointed_sf"/>
</dbReference>
<dbReference type="PANTHER" id="PTHR46877:SF14">
    <property type="entry name" value="RECEPTOR PROTEIN-TYROSINE KINASE"/>
    <property type="match status" value="1"/>
</dbReference>
<dbReference type="InterPro" id="IPR001245">
    <property type="entry name" value="Ser-Thr/Tyr_kinase_cat_dom"/>
</dbReference>
<keyword evidence="3" id="KW-1003">Cell membrane</keyword>
<keyword evidence="10" id="KW-0067">ATP-binding</keyword>
<dbReference type="Pfam" id="PF07714">
    <property type="entry name" value="PK_Tyr_Ser-Thr"/>
    <property type="match status" value="1"/>
</dbReference>
<dbReference type="InterPro" id="IPR011009">
    <property type="entry name" value="Kinase-like_dom_sf"/>
</dbReference>
<dbReference type="PROSITE" id="PS50011">
    <property type="entry name" value="PROTEIN_KINASE_DOM"/>
    <property type="match status" value="1"/>
</dbReference>
<evidence type="ECO:0000256" key="14">
    <source>
        <dbReference type="ARBA" id="ARBA00023170"/>
    </source>
</evidence>
<dbReference type="InterPro" id="IPR001660">
    <property type="entry name" value="SAM"/>
</dbReference>
<dbReference type="Pfam" id="PF07699">
    <property type="entry name" value="Ephrin_rec_like"/>
    <property type="match status" value="1"/>
</dbReference>
<comment type="subunit">
    <text evidence="16">Heterotetramer upon binding of the ligand. The heterotetramer is composed of an ephrin dimer and a receptor dimer. Oligomerization is probably required to induce biological responses. Interacts (via SAM domain) with ANKS1A (via SAM domain).</text>
</comment>
<evidence type="ECO:0000256" key="21">
    <source>
        <dbReference type="SAM" id="Phobius"/>
    </source>
</evidence>
<evidence type="ECO:0000256" key="11">
    <source>
        <dbReference type="ARBA" id="ARBA00022989"/>
    </source>
</evidence>
<dbReference type="InterPro" id="IPR009030">
    <property type="entry name" value="Growth_fac_rcpt_cys_sf"/>
</dbReference>
<sequence length="887" mass="97887">MMFYSCCKPLSVSLSVSLTEVLMNTKLETSDLRWTIYPSSDPEWEEMSGLDEEGNSVRTFQICPMDTSVSHWLRTRFIPRRGATQVYVEIRFTVMECSAMPSSFRTCKETFNLHYYQSDEDTASSTHPAWMENPYSKVDTVAADFLLRRGGEKKSNVKTVRVGPLSKKGFYLAFQAQGACMALLSVRVFFKKCPAVTRAFSSFPETLPHSLVQQAEGVCVINSAPTGQAPPTMFCGEDGQWVGPPSSTCECKPGYEPVDSDRCRACGSGQYKASVGGSLCRMCPDNSNTHSPGSSVCLCRPGFHRAASDLPDSSCTRPPSAPRSIVYQINDTVVTLEWSEPLDRGGRSDLSYSVECVRCRGSACVPCADSVTYRPGQVGVAGRRVIIRGLLPHTTYTFTVIAQNGVSAVSHASPASSSVNITTSRDVAVPVSGIRRTKASESSVSISWTVPPQTQHNIQEYQLRYSLKDQDDGWQYVSSKTNSMVLNDLTRASQYQVQVRARTAAGYGHFSPATTISTLPDDEESPSRLLLTGVLVAIGLLILIAVVIVAVFCFRRSSRTRDPDPDKSGQFLMGQGECVTSSDQEFALFTVARQRPDALLVARSHPSLSLSVCLQLNDGQFTPIQLVGMLRGIASGMKYLSEKSYVHRDLAARNILVNSNLVCKVSDFGLSRFLTENSSDPTYTSSLGGKIPIRWTAPEAIAFRKFTSASDVWSYGIVMWEVMSFGERPYWDMSNQDVINAIEQDYRLPPPPECPASLHQLMLDCWQKERSSRPRFCAIVSALDRLIRNPASLKITGRISDGPSHPLLDQRPPPSLSHCSSVSDWLRVIKMERYEDNFLQAGFTSIQLLSHISTEDLLRIGVTLAGHQKKILSSVQTLRVHGGSLRY</sequence>
<evidence type="ECO:0000256" key="17">
    <source>
        <dbReference type="ARBA" id="ARBA00072208"/>
    </source>
</evidence>
<dbReference type="InterPro" id="IPR050449">
    <property type="entry name" value="Ephrin_rcpt_TKs"/>
</dbReference>
<comment type="function">
    <text evidence="15">Receptor tyrosine kinase which binds promiscuously GPI-anchored ephrin-A family ligands residing on adjacent cells, leading to contact-dependent bidirectional signaling into neighboring cells. The signaling pathway downstream of the receptor is referred to as forward signaling while the signaling pathway downstream of the ephrin ligand is referred to as reverse signaling.</text>
</comment>
<keyword evidence="14" id="KW-0675">Receptor</keyword>
<dbReference type="Pfam" id="PF25599">
    <property type="entry name" value="Ephrin_CRD"/>
    <property type="match status" value="1"/>
</dbReference>
<dbReference type="PROSITE" id="PS50853">
    <property type="entry name" value="FN3"/>
    <property type="match status" value="2"/>
</dbReference>
<dbReference type="SMART" id="SM00615">
    <property type="entry name" value="EPH_lbd"/>
    <property type="match status" value="1"/>
</dbReference>
<keyword evidence="20" id="KW-1015">Disulfide bond</keyword>
<dbReference type="Pfam" id="PF01404">
    <property type="entry name" value="Ephrin_lbd"/>
    <property type="match status" value="1"/>
</dbReference>
<feature type="disulfide bond" evidence="20">
    <location>
        <begin position="97"/>
        <end position="107"/>
    </location>
</feature>
<dbReference type="PROSITE" id="PS51550">
    <property type="entry name" value="EPH_LBD"/>
    <property type="match status" value="1"/>
</dbReference>
<evidence type="ECO:0000259" key="22">
    <source>
        <dbReference type="PROSITE" id="PS50011"/>
    </source>
</evidence>
<dbReference type="PIRSF" id="PIRSF000666">
    <property type="entry name" value="TyrPK_ephrin_receptor"/>
    <property type="match status" value="1"/>
</dbReference>
<dbReference type="PANTHER" id="PTHR46877">
    <property type="entry name" value="EPH RECEPTOR A5"/>
    <property type="match status" value="1"/>
</dbReference>
<evidence type="ECO:0000256" key="10">
    <source>
        <dbReference type="ARBA" id="ARBA00022840"/>
    </source>
</evidence>
<reference evidence="26" key="1">
    <citation type="submission" date="2025-08" db="UniProtKB">
        <authorList>
            <consortium name="Ensembl"/>
        </authorList>
    </citation>
    <scope>IDENTIFICATION</scope>
</reference>
<feature type="transmembrane region" description="Helical" evidence="21">
    <location>
        <begin position="529"/>
        <end position="554"/>
    </location>
</feature>
<evidence type="ECO:0000313" key="27">
    <source>
        <dbReference type="Proteomes" id="UP000694700"/>
    </source>
</evidence>
<comment type="subcellular location">
    <subcellularLocation>
        <location evidence="1">Cell membrane</location>
        <topology evidence="1">Single-pass type I membrane protein</topology>
    </subcellularLocation>
</comment>
<dbReference type="FunFam" id="2.10.50.10:FF:000001">
    <property type="entry name" value="Ephrin type-A receptor 5"/>
    <property type="match status" value="1"/>
</dbReference>
<dbReference type="GO" id="GO:0005524">
    <property type="term" value="F:ATP binding"/>
    <property type="evidence" value="ECO:0007669"/>
    <property type="project" value="UniProtKB-KW"/>
</dbReference>
<feature type="domain" description="SAM" evidence="23">
    <location>
        <begin position="821"/>
        <end position="881"/>
    </location>
</feature>
<dbReference type="FunFam" id="2.60.120.260:FF:000071">
    <property type="entry name" value="Ephrin type-B receptor 4"/>
    <property type="match status" value="1"/>
</dbReference>
<dbReference type="PRINTS" id="PR00109">
    <property type="entry name" value="TYRKINASE"/>
</dbReference>
<evidence type="ECO:0000256" key="2">
    <source>
        <dbReference type="ARBA" id="ARBA00011902"/>
    </source>
</evidence>
<keyword evidence="5 21" id="KW-0812">Transmembrane</keyword>
<evidence type="ECO:0000256" key="9">
    <source>
        <dbReference type="ARBA" id="ARBA00022777"/>
    </source>
</evidence>
<dbReference type="Pfam" id="PF00536">
    <property type="entry name" value="SAM_1"/>
    <property type="match status" value="1"/>
</dbReference>
<dbReference type="SMART" id="SM00454">
    <property type="entry name" value="SAM"/>
    <property type="match status" value="1"/>
</dbReference>
<dbReference type="Ensembl" id="ENSCCRT00015054239.1">
    <property type="protein sequence ID" value="ENSCCRP00015052481.1"/>
    <property type="gene ID" value="ENSCCRG00015021662.1"/>
</dbReference>
<keyword evidence="4" id="KW-0808">Transferase</keyword>
<dbReference type="SUPFAM" id="SSF47769">
    <property type="entry name" value="SAM/Pointed domain"/>
    <property type="match status" value="1"/>
</dbReference>
<organism evidence="26 27">
    <name type="scientific">Cyprinus carpio</name>
    <name type="common">Common carp</name>
    <dbReference type="NCBI Taxonomy" id="7962"/>
    <lineage>
        <taxon>Eukaryota</taxon>
        <taxon>Metazoa</taxon>
        <taxon>Chordata</taxon>
        <taxon>Craniata</taxon>
        <taxon>Vertebrata</taxon>
        <taxon>Euteleostomi</taxon>
        <taxon>Actinopterygii</taxon>
        <taxon>Neopterygii</taxon>
        <taxon>Teleostei</taxon>
        <taxon>Ostariophysi</taxon>
        <taxon>Cypriniformes</taxon>
        <taxon>Cyprinidae</taxon>
        <taxon>Cyprininae</taxon>
        <taxon>Cyprinus</taxon>
    </lineage>
</organism>
<dbReference type="InterPro" id="IPR001090">
    <property type="entry name" value="Ephrin_rcpt_lig-bd_dom"/>
</dbReference>
<accession>A0A8C1VHN3</accession>
<dbReference type="Gene3D" id="2.60.40.1770">
    <property type="entry name" value="ephrin a2 ectodomain"/>
    <property type="match status" value="1"/>
</dbReference>
<dbReference type="GO" id="GO:0005886">
    <property type="term" value="C:plasma membrane"/>
    <property type="evidence" value="ECO:0007669"/>
    <property type="project" value="UniProtKB-SubCell"/>
</dbReference>
<dbReference type="GO" id="GO:0005005">
    <property type="term" value="F:transmembrane-ephrin receptor activity"/>
    <property type="evidence" value="ECO:0007669"/>
    <property type="project" value="TreeGrafter"/>
</dbReference>
<evidence type="ECO:0000256" key="15">
    <source>
        <dbReference type="ARBA" id="ARBA00058136"/>
    </source>
</evidence>
<dbReference type="SUPFAM" id="SSF56112">
    <property type="entry name" value="Protein kinase-like (PK-like)"/>
    <property type="match status" value="1"/>
</dbReference>
<keyword evidence="9" id="KW-0418">Kinase</keyword>
<dbReference type="Gene3D" id="2.60.120.260">
    <property type="entry name" value="Galactose-binding domain-like"/>
    <property type="match status" value="1"/>
</dbReference>
<dbReference type="SMART" id="SM00219">
    <property type="entry name" value="TyrKc"/>
    <property type="match status" value="1"/>
</dbReference>
<dbReference type="InterPro" id="IPR013783">
    <property type="entry name" value="Ig-like_fold"/>
</dbReference>
<feature type="domain" description="Protein kinase" evidence="22">
    <location>
        <begin position="499"/>
        <end position="808"/>
    </location>
</feature>
<keyword evidence="12 21" id="KW-0472">Membrane</keyword>
<evidence type="ECO:0000256" key="4">
    <source>
        <dbReference type="ARBA" id="ARBA00022679"/>
    </source>
</evidence>
<dbReference type="SUPFAM" id="SSF49785">
    <property type="entry name" value="Galactose-binding domain-like"/>
    <property type="match status" value="1"/>
</dbReference>
<keyword evidence="11 21" id="KW-1133">Transmembrane helix</keyword>
<dbReference type="CDD" id="cd00063">
    <property type="entry name" value="FN3"/>
    <property type="match status" value="2"/>
</dbReference>
<dbReference type="InterPro" id="IPR020635">
    <property type="entry name" value="Tyr_kinase_cat_dom"/>
</dbReference>
<dbReference type="Pfam" id="PF00041">
    <property type="entry name" value="fn3"/>
    <property type="match status" value="2"/>
</dbReference>
<evidence type="ECO:0000256" key="18">
    <source>
        <dbReference type="ARBA" id="ARBA00077207"/>
    </source>
</evidence>
<dbReference type="Gene3D" id="2.60.40.10">
    <property type="entry name" value="Immunoglobulins"/>
    <property type="match status" value="2"/>
</dbReference>
<dbReference type="InterPro" id="IPR011641">
    <property type="entry name" value="Tyr-kin_ephrin_A/B_rcpt-like"/>
</dbReference>
<dbReference type="FunFam" id="2.60.40.10:FF:000059">
    <property type="entry name" value="Ephrin type-A receptor 6"/>
    <property type="match status" value="1"/>
</dbReference>
<dbReference type="PROSITE" id="PS50105">
    <property type="entry name" value="SAM_DOMAIN"/>
    <property type="match status" value="1"/>
</dbReference>
<feature type="active site" description="Proton acceptor" evidence="19">
    <location>
        <position position="649"/>
    </location>
</feature>
<dbReference type="SMART" id="SM00060">
    <property type="entry name" value="FN3"/>
    <property type="match status" value="2"/>
</dbReference>
<dbReference type="FunFam" id="1.10.150.50:FF:000001">
    <property type="entry name" value="Ephrin type-A receptor 5"/>
    <property type="match status" value="1"/>
</dbReference>
<dbReference type="Gene3D" id="2.10.50.10">
    <property type="entry name" value="Tumor Necrosis Factor Receptor, subunit A, domain 2"/>
    <property type="match status" value="1"/>
</dbReference>
<evidence type="ECO:0000259" key="25">
    <source>
        <dbReference type="PROSITE" id="PS51550"/>
    </source>
</evidence>
<proteinExistence type="predicted"/>
<dbReference type="InterPro" id="IPR008979">
    <property type="entry name" value="Galactose-bd-like_sf"/>
</dbReference>
<evidence type="ECO:0000256" key="8">
    <source>
        <dbReference type="ARBA" id="ARBA00022741"/>
    </source>
</evidence>
<feature type="domain" description="Fibronectin type-III" evidence="24">
    <location>
        <begin position="318"/>
        <end position="426"/>
    </location>
</feature>
<dbReference type="Gene3D" id="1.10.510.10">
    <property type="entry name" value="Transferase(Phosphotransferase) domain 1"/>
    <property type="match status" value="1"/>
</dbReference>
<dbReference type="GO" id="GO:0007411">
    <property type="term" value="P:axon guidance"/>
    <property type="evidence" value="ECO:0007669"/>
    <property type="project" value="TreeGrafter"/>
</dbReference>
<dbReference type="Proteomes" id="UP000694700">
    <property type="component" value="Unplaced"/>
</dbReference>
<dbReference type="EC" id="2.7.10.1" evidence="2"/>
<dbReference type="InterPro" id="IPR036116">
    <property type="entry name" value="FN3_sf"/>
</dbReference>